<keyword evidence="8" id="KW-0808">Transferase</keyword>
<dbReference type="EMBL" id="PEIK01000005">
    <property type="protein sequence ID" value="PIH04659.1"/>
    <property type="molecule type" value="Genomic_DNA"/>
</dbReference>
<dbReference type="Pfam" id="PF00282">
    <property type="entry name" value="Pyridoxal_deC"/>
    <property type="match status" value="1"/>
</dbReference>
<dbReference type="InterPro" id="IPR002129">
    <property type="entry name" value="PyrdxlP-dep_de-COase"/>
</dbReference>
<name>A0A2G7HHS8_9CLOT</name>
<sequence length="474" mass="52925">MDINLKNDLENIDILLEKVTINAFDFLKDINEIATFPKSTNAYTISKLNKDGLGGEKTLEEFMQRFYKGIVSCAGSKYFGFVTGGTTPAALMGDWLVSTFDQNATGRDNSSAAKLEEETINLLKQLLVLPETYSGTFVTGATMANFVGLAIGRQWLANELGVNIAIDGLYSIPPIRIVSSTPHSSILKALSMLGMGRKNMHYIPTIDGREAIDVEALESYLKKLNGEPCIVVANAGTVNTVDFDDLKQIGELKKKYNFFLHVDGAFGGFASCSIKYKKLVEGIEAADSITIDAHKWLNVPYDSAMQFTKHPKLQLQVFQNNAVYLGELSDKPDFVHLTPENSRRLRALPAWFTLKAYGQNGYQEIIERNCNLAQLLSKKIDESKNFSLLSTTRLNVVCFTINLENDNVNLEQIQQFLNLVNKDGRAFFTQTVYKEIAGIRAAISNWRTGEKDIEIAWEVLNKAYESYYETITAD</sequence>
<evidence type="ECO:0000256" key="7">
    <source>
        <dbReference type="RuleBase" id="RU000382"/>
    </source>
</evidence>
<evidence type="ECO:0000256" key="5">
    <source>
        <dbReference type="ARBA" id="ARBA00023239"/>
    </source>
</evidence>
<dbReference type="GO" id="GO:0006520">
    <property type="term" value="P:amino acid metabolic process"/>
    <property type="evidence" value="ECO:0007669"/>
    <property type="project" value="InterPro"/>
</dbReference>
<protein>
    <submittedName>
        <fullName evidence="8">Aspartate aminotransferase family protein</fullName>
    </submittedName>
</protein>
<dbReference type="PANTHER" id="PTHR11999">
    <property type="entry name" value="GROUP II PYRIDOXAL-5-PHOSPHATE DECARBOXYLASE"/>
    <property type="match status" value="1"/>
</dbReference>
<comment type="caution">
    <text evidence="8">The sequence shown here is derived from an EMBL/GenBank/DDBJ whole genome shotgun (WGS) entry which is preliminary data.</text>
</comment>
<dbReference type="GO" id="GO:0004058">
    <property type="term" value="F:aromatic-L-amino-acid decarboxylase activity"/>
    <property type="evidence" value="ECO:0007669"/>
    <property type="project" value="UniProtKB-ARBA"/>
</dbReference>
<dbReference type="InterPro" id="IPR015424">
    <property type="entry name" value="PyrdxlP-dep_Trfase"/>
</dbReference>
<dbReference type="InterPro" id="IPR015421">
    <property type="entry name" value="PyrdxlP-dep_Trfase_major"/>
</dbReference>
<keyword evidence="8" id="KW-0032">Aminotransferase</keyword>
<dbReference type="AlphaFoldDB" id="A0A2G7HHS8"/>
<dbReference type="PANTHER" id="PTHR11999:SF70">
    <property type="entry name" value="MIP05841P"/>
    <property type="match status" value="1"/>
</dbReference>
<keyword evidence="5 7" id="KW-0456">Lyase</keyword>
<evidence type="ECO:0000256" key="4">
    <source>
        <dbReference type="ARBA" id="ARBA00022898"/>
    </source>
</evidence>
<evidence type="ECO:0000256" key="6">
    <source>
        <dbReference type="PIRSR" id="PIRSR602129-50"/>
    </source>
</evidence>
<proteinExistence type="inferred from homology"/>
<dbReference type="GO" id="GO:0030170">
    <property type="term" value="F:pyridoxal phosphate binding"/>
    <property type="evidence" value="ECO:0007669"/>
    <property type="project" value="InterPro"/>
</dbReference>
<dbReference type="SUPFAM" id="SSF53383">
    <property type="entry name" value="PLP-dependent transferases"/>
    <property type="match status" value="1"/>
</dbReference>
<gene>
    <name evidence="8" type="ORF">CS538_08675</name>
</gene>
<dbReference type="RefSeq" id="WP_099839200.1">
    <property type="nucleotide sequence ID" value="NZ_PEIK01000005.1"/>
</dbReference>
<evidence type="ECO:0000256" key="1">
    <source>
        <dbReference type="ARBA" id="ARBA00001933"/>
    </source>
</evidence>
<evidence type="ECO:0000313" key="9">
    <source>
        <dbReference type="Proteomes" id="UP000231322"/>
    </source>
</evidence>
<dbReference type="Proteomes" id="UP000231322">
    <property type="component" value="Unassembled WGS sequence"/>
</dbReference>
<comment type="similarity">
    <text evidence="2 7">Belongs to the group II decarboxylase family.</text>
</comment>
<feature type="modified residue" description="N6-(pyridoxal phosphate)lysine" evidence="6">
    <location>
        <position position="295"/>
    </location>
</feature>
<keyword evidence="9" id="KW-1185">Reference proteome</keyword>
<comment type="cofactor">
    <cofactor evidence="1 6 7">
        <name>pyridoxal 5'-phosphate</name>
        <dbReference type="ChEBI" id="CHEBI:597326"/>
    </cofactor>
</comment>
<evidence type="ECO:0000313" key="8">
    <source>
        <dbReference type="EMBL" id="PIH04659.1"/>
    </source>
</evidence>
<dbReference type="GO" id="GO:0008483">
    <property type="term" value="F:transaminase activity"/>
    <property type="evidence" value="ECO:0007669"/>
    <property type="project" value="UniProtKB-KW"/>
</dbReference>
<dbReference type="Gene3D" id="3.40.640.10">
    <property type="entry name" value="Type I PLP-dependent aspartate aminotransferase-like (Major domain)"/>
    <property type="match status" value="1"/>
</dbReference>
<reference evidence="8 9" key="1">
    <citation type="submission" date="2017-10" db="EMBL/GenBank/DDBJ databases">
        <title>Reclassification of Eubacterium combesii and discrepancies in the nomenclature of botulinum neurotoxin producing clostridia. Request for an Opinion.</title>
        <authorList>
            <person name="Dobritsa A.P."/>
            <person name="Kutumbaka K.K."/>
            <person name="Samadpour M."/>
        </authorList>
    </citation>
    <scope>NUCLEOTIDE SEQUENCE [LARGE SCALE GENOMIC DNA]</scope>
    <source>
        <strain evidence="8 9">DSM 20696</strain>
    </source>
</reference>
<dbReference type="GO" id="GO:0019752">
    <property type="term" value="P:carboxylic acid metabolic process"/>
    <property type="evidence" value="ECO:0007669"/>
    <property type="project" value="InterPro"/>
</dbReference>
<dbReference type="PRINTS" id="PR00800">
    <property type="entry name" value="YHDCRBOXLASE"/>
</dbReference>
<keyword evidence="3" id="KW-0210">Decarboxylase</keyword>
<organism evidence="8 9">
    <name type="scientific">Clostridium combesii</name>
    <dbReference type="NCBI Taxonomy" id="39481"/>
    <lineage>
        <taxon>Bacteria</taxon>
        <taxon>Bacillati</taxon>
        <taxon>Bacillota</taxon>
        <taxon>Clostridia</taxon>
        <taxon>Eubacteriales</taxon>
        <taxon>Clostridiaceae</taxon>
        <taxon>Clostridium</taxon>
    </lineage>
</organism>
<dbReference type="Gene3D" id="3.90.1150.10">
    <property type="entry name" value="Aspartate Aminotransferase, domain 1"/>
    <property type="match status" value="1"/>
</dbReference>
<dbReference type="InterPro" id="IPR015422">
    <property type="entry name" value="PyrdxlP-dep_Trfase_small"/>
</dbReference>
<accession>A0A2G7HHS8</accession>
<dbReference type="InterPro" id="IPR010977">
    <property type="entry name" value="Aromatic_deC"/>
</dbReference>
<evidence type="ECO:0000256" key="3">
    <source>
        <dbReference type="ARBA" id="ARBA00022793"/>
    </source>
</evidence>
<evidence type="ECO:0000256" key="2">
    <source>
        <dbReference type="ARBA" id="ARBA00009533"/>
    </source>
</evidence>
<keyword evidence="4 6" id="KW-0663">Pyridoxal phosphate</keyword>